<dbReference type="EMBL" id="MEVH01000005">
    <property type="protein sequence ID" value="OGC52177.1"/>
    <property type="molecule type" value="Genomic_DNA"/>
</dbReference>
<evidence type="ECO:0000256" key="8">
    <source>
        <dbReference type="SAM" id="MobiDB-lite"/>
    </source>
</evidence>
<dbReference type="GO" id="GO:0019843">
    <property type="term" value="F:rRNA binding"/>
    <property type="evidence" value="ECO:0007669"/>
    <property type="project" value="UniProtKB-KW"/>
</dbReference>
<gene>
    <name evidence="9" type="ORF">A2982_01670</name>
</gene>
<evidence type="ECO:0000256" key="6">
    <source>
        <dbReference type="ARBA" id="ARBA00035243"/>
    </source>
</evidence>
<keyword evidence="3" id="KW-0694">RNA-binding</keyword>
<dbReference type="InterPro" id="IPR019927">
    <property type="entry name" value="Ribosomal_uL3_bac/org-type"/>
</dbReference>
<dbReference type="GO" id="GO:0003735">
    <property type="term" value="F:structural constituent of ribosome"/>
    <property type="evidence" value="ECO:0007669"/>
    <property type="project" value="InterPro"/>
</dbReference>
<evidence type="ECO:0000256" key="1">
    <source>
        <dbReference type="ARBA" id="ARBA00006540"/>
    </source>
</evidence>
<dbReference type="Gene3D" id="2.40.30.10">
    <property type="entry name" value="Translation factors"/>
    <property type="match status" value="1"/>
</dbReference>
<evidence type="ECO:0000313" key="9">
    <source>
        <dbReference type="EMBL" id="OGC52177.1"/>
    </source>
</evidence>
<sequence>MLTRQSWRVFFILKLVNGVNNKTKTGKTKNAEIKTRKGGMSQYFNEDSVQIPFTELAVFAKSDSEVLKSVKVGSLIKLSGYSKGKGFSGVMKRWGFHGGPKTHGQSDRSRAPGSIGAQGQGRVIPGKKMPGRAGNKKVTFYTKLLGFDSEKGLVKVKGGVPGSRNSYIIISLPLENEN</sequence>
<dbReference type="SUPFAM" id="SSF50447">
    <property type="entry name" value="Translation proteins"/>
    <property type="match status" value="1"/>
</dbReference>
<evidence type="ECO:0000256" key="2">
    <source>
        <dbReference type="ARBA" id="ARBA00022730"/>
    </source>
</evidence>
<dbReference type="GO" id="GO:0006412">
    <property type="term" value="P:translation"/>
    <property type="evidence" value="ECO:0007669"/>
    <property type="project" value="InterPro"/>
</dbReference>
<dbReference type="AlphaFoldDB" id="A0A1F4V4P9"/>
<keyword evidence="5" id="KW-0687">Ribonucleoprotein</keyword>
<dbReference type="GO" id="GO:0005840">
    <property type="term" value="C:ribosome"/>
    <property type="evidence" value="ECO:0007669"/>
    <property type="project" value="UniProtKB-KW"/>
</dbReference>
<name>A0A1F4V4P9_UNCKA</name>
<reference evidence="9 10" key="1">
    <citation type="journal article" date="2016" name="Nat. Commun.">
        <title>Thousands of microbial genomes shed light on interconnected biogeochemical processes in an aquifer system.</title>
        <authorList>
            <person name="Anantharaman K."/>
            <person name="Brown C.T."/>
            <person name="Hug L.A."/>
            <person name="Sharon I."/>
            <person name="Castelle C.J."/>
            <person name="Probst A.J."/>
            <person name="Thomas B.C."/>
            <person name="Singh A."/>
            <person name="Wilkins M.J."/>
            <person name="Karaoz U."/>
            <person name="Brodie E.L."/>
            <person name="Williams K.H."/>
            <person name="Hubbard S.S."/>
            <person name="Banfield J.F."/>
        </authorList>
    </citation>
    <scope>NUCLEOTIDE SEQUENCE [LARGE SCALE GENOMIC DNA]</scope>
</reference>
<feature type="region of interest" description="Disordered" evidence="8">
    <location>
        <begin position="98"/>
        <end position="129"/>
    </location>
</feature>
<dbReference type="InterPro" id="IPR000597">
    <property type="entry name" value="Ribosomal_uL3"/>
</dbReference>
<comment type="similarity">
    <text evidence="1">Belongs to the universal ribosomal protein uL3 family.</text>
</comment>
<dbReference type="STRING" id="1802624.A2982_01670"/>
<evidence type="ECO:0000313" key="10">
    <source>
        <dbReference type="Proteomes" id="UP000178771"/>
    </source>
</evidence>
<keyword evidence="2" id="KW-0699">rRNA-binding</keyword>
<dbReference type="PANTHER" id="PTHR11229:SF16">
    <property type="entry name" value="LARGE RIBOSOMAL SUBUNIT PROTEIN UL3C"/>
    <property type="match status" value="1"/>
</dbReference>
<dbReference type="PANTHER" id="PTHR11229">
    <property type="entry name" value="50S RIBOSOMAL PROTEIN L3"/>
    <property type="match status" value="1"/>
</dbReference>
<dbReference type="Pfam" id="PF00297">
    <property type="entry name" value="Ribosomal_L3"/>
    <property type="match status" value="1"/>
</dbReference>
<evidence type="ECO:0000256" key="7">
    <source>
        <dbReference type="ARBA" id="ARBA00035457"/>
    </source>
</evidence>
<evidence type="ECO:0000256" key="4">
    <source>
        <dbReference type="ARBA" id="ARBA00022980"/>
    </source>
</evidence>
<evidence type="ECO:0000256" key="3">
    <source>
        <dbReference type="ARBA" id="ARBA00022884"/>
    </source>
</evidence>
<proteinExistence type="inferred from homology"/>
<accession>A0A1F4V4P9</accession>
<protein>
    <recommendedName>
        <fullName evidence="6">Large ribosomal subunit protein uL3</fullName>
    </recommendedName>
    <alternativeName>
        <fullName evidence="7">50S ribosomal protein L3</fullName>
    </alternativeName>
</protein>
<dbReference type="GO" id="GO:1990904">
    <property type="term" value="C:ribonucleoprotein complex"/>
    <property type="evidence" value="ECO:0007669"/>
    <property type="project" value="UniProtKB-KW"/>
</dbReference>
<dbReference type="Proteomes" id="UP000178771">
    <property type="component" value="Unassembled WGS sequence"/>
</dbReference>
<keyword evidence="4 9" id="KW-0689">Ribosomal protein</keyword>
<comment type="caution">
    <text evidence="9">The sequence shown here is derived from an EMBL/GenBank/DDBJ whole genome shotgun (WGS) entry which is preliminary data.</text>
</comment>
<organism evidence="9 10">
    <name type="scientific">candidate division WWE3 bacterium RIFCSPLOWO2_01_FULL_39_13</name>
    <dbReference type="NCBI Taxonomy" id="1802624"/>
    <lineage>
        <taxon>Bacteria</taxon>
        <taxon>Katanobacteria</taxon>
    </lineage>
</organism>
<dbReference type="InterPro" id="IPR009000">
    <property type="entry name" value="Transl_B-barrel_sf"/>
</dbReference>
<evidence type="ECO:0000256" key="5">
    <source>
        <dbReference type="ARBA" id="ARBA00023274"/>
    </source>
</evidence>